<dbReference type="AlphaFoldDB" id="A0A918B6E5"/>
<dbReference type="Proteomes" id="UP000654123">
    <property type="component" value="Unassembled WGS sequence"/>
</dbReference>
<sequence length="65" mass="7319">MELPWSSLKKREFANLAGTHLAVVADITKQGIDRINTNPRLPWSFLAHTGLTIHPPHPPSLRKNQ</sequence>
<keyword evidence="2" id="KW-1185">Reference proteome</keyword>
<proteinExistence type="predicted"/>
<organism evidence="1 2">
    <name type="scientific">Streptomyces roseolilacinus</name>
    <dbReference type="NCBI Taxonomy" id="66904"/>
    <lineage>
        <taxon>Bacteria</taxon>
        <taxon>Bacillati</taxon>
        <taxon>Actinomycetota</taxon>
        <taxon>Actinomycetes</taxon>
        <taxon>Kitasatosporales</taxon>
        <taxon>Streptomycetaceae</taxon>
        <taxon>Streptomyces</taxon>
    </lineage>
</organism>
<name>A0A918B6E5_9ACTN</name>
<protein>
    <submittedName>
        <fullName evidence="1">Uncharacterized protein</fullName>
    </submittedName>
</protein>
<dbReference type="EMBL" id="BMSV01000020">
    <property type="protein sequence ID" value="GGQ33115.1"/>
    <property type="molecule type" value="Genomic_DNA"/>
</dbReference>
<reference evidence="1" key="1">
    <citation type="journal article" date="2014" name="Int. J. Syst. Evol. Microbiol.">
        <title>Complete genome sequence of Corynebacterium casei LMG S-19264T (=DSM 44701T), isolated from a smear-ripened cheese.</title>
        <authorList>
            <consortium name="US DOE Joint Genome Institute (JGI-PGF)"/>
            <person name="Walter F."/>
            <person name="Albersmeier A."/>
            <person name="Kalinowski J."/>
            <person name="Ruckert C."/>
        </authorList>
    </citation>
    <scope>NUCLEOTIDE SEQUENCE</scope>
    <source>
        <strain evidence="1">JCM 4335</strain>
    </source>
</reference>
<evidence type="ECO:0000313" key="2">
    <source>
        <dbReference type="Proteomes" id="UP000654123"/>
    </source>
</evidence>
<dbReference type="RefSeq" id="WP_229840909.1">
    <property type="nucleotide sequence ID" value="NZ_BMSV01000020.1"/>
</dbReference>
<comment type="caution">
    <text evidence="1">The sequence shown here is derived from an EMBL/GenBank/DDBJ whole genome shotgun (WGS) entry which is preliminary data.</text>
</comment>
<reference evidence="1" key="2">
    <citation type="submission" date="2020-09" db="EMBL/GenBank/DDBJ databases">
        <authorList>
            <person name="Sun Q."/>
            <person name="Ohkuma M."/>
        </authorList>
    </citation>
    <scope>NUCLEOTIDE SEQUENCE</scope>
    <source>
        <strain evidence="1">JCM 4335</strain>
    </source>
</reference>
<gene>
    <name evidence="1" type="ORF">GCM10010249_59610</name>
</gene>
<accession>A0A918B6E5</accession>
<evidence type="ECO:0000313" key="1">
    <source>
        <dbReference type="EMBL" id="GGQ33115.1"/>
    </source>
</evidence>